<gene>
    <name evidence="2" type="ORF">CRP01_20120</name>
</gene>
<dbReference type="EMBL" id="PDUD01000024">
    <property type="protein sequence ID" value="PHN04819.1"/>
    <property type="molecule type" value="Genomic_DNA"/>
</dbReference>
<evidence type="ECO:0008006" key="4">
    <source>
        <dbReference type="Google" id="ProtNLM"/>
    </source>
</evidence>
<feature type="signal peptide" evidence="1">
    <location>
        <begin position="1"/>
        <end position="18"/>
    </location>
</feature>
<keyword evidence="3" id="KW-1185">Reference proteome</keyword>
<evidence type="ECO:0000256" key="1">
    <source>
        <dbReference type="SAM" id="SignalP"/>
    </source>
</evidence>
<dbReference type="AlphaFoldDB" id="A0A2D0N9J9"/>
<evidence type="ECO:0000313" key="3">
    <source>
        <dbReference type="Proteomes" id="UP000223913"/>
    </source>
</evidence>
<name>A0A2D0N9J9_FLAN2</name>
<dbReference type="Proteomes" id="UP000223913">
    <property type="component" value="Unassembled WGS sequence"/>
</dbReference>
<sequence>MRKTLFYIPLCIVALLMAGCESDYVAFHDSVPKGGFVRFDEELTFILDLTTDPNPAFEATLVAPSDNVTAYELEFTLVTSTGNIGPFDLYETRTLPATLAFTAQELATVAGLDLDEFKGRLDFEAAVTREDGTVFTSNDFTGDLNNPGQRNAMSFSINLICPSSLAGTFDVVHTNQVTGPGGGPCTESTLMTTVTWEEVSEGQYSTTDGSFGLFPNCWADTPVTGITIGDACNIITVSGEDQYGDSYIYNIIAVDGPTLTIEWENTYGDGGTVELTRQDGNDWPPLAS</sequence>
<accession>A0A2D0N9J9</accession>
<reference evidence="2 3" key="1">
    <citation type="submission" date="2017-10" db="EMBL/GenBank/DDBJ databases">
        <title>The draft genome sequence of Lewinella nigricans NBRC 102662.</title>
        <authorList>
            <person name="Wang K."/>
        </authorList>
    </citation>
    <scope>NUCLEOTIDE SEQUENCE [LARGE SCALE GENOMIC DNA]</scope>
    <source>
        <strain evidence="2 3">NBRC 102662</strain>
    </source>
</reference>
<comment type="caution">
    <text evidence="2">The sequence shown here is derived from an EMBL/GenBank/DDBJ whole genome shotgun (WGS) entry which is preliminary data.</text>
</comment>
<protein>
    <recommendedName>
        <fullName evidence="4">DUF1735 domain-containing protein</fullName>
    </recommendedName>
</protein>
<organism evidence="2 3">
    <name type="scientific">Flavilitoribacter nigricans (strain ATCC 23147 / DSM 23189 / NBRC 102662 / NCIMB 1420 / SS-2)</name>
    <name type="common">Lewinella nigricans</name>
    <dbReference type="NCBI Taxonomy" id="1122177"/>
    <lineage>
        <taxon>Bacteria</taxon>
        <taxon>Pseudomonadati</taxon>
        <taxon>Bacteroidota</taxon>
        <taxon>Saprospiria</taxon>
        <taxon>Saprospirales</taxon>
        <taxon>Lewinellaceae</taxon>
        <taxon>Flavilitoribacter</taxon>
    </lineage>
</organism>
<feature type="chain" id="PRO_5013243157" description="DUF1735 domain-containing protein" evidence="1">
    <location>
        <begin position="19"/>
        <end position="288"/>
    </location>
</feature>
<proteinExistence type="predicted"/>
<dbReference type="PROSITE" id="PS51257">
    <property type="entry name" value="PROKAR_LIPOPROTEIN"/>
    <property type="match status" value="1"/>
</dbReference>
<evidence type="ECO:0000313" key="2">
    <source>
        <dbReference type="EMBL" id="PHN04819.1"/>
    </source>
</evidence>
<dbReference type="OrthoDB" id="1327228at2"/>
<keyword evidence="1" id="KW-0732">Signal</keyword>
<dbReference type="RefSeq" id="WP_099151878.1">
    <property type="nucleotide sequence ID" value="NZ_PDUD01000024.1"/>
</dbReference>